<feature type="transmembrane region" description="Helical" evidence="7">
    <location>
        <begin position="186"/>
        <end position="211"/>
    </location>
</feature>
<dbReference type="PANTHER" id="PTHR23504:SF15">
    <property type="entry name" value="MAJOR FACILITATOR SUPERFAMILY (MFS) PROFILE DOMAIN-CONTAINING PROTEIN"/>
    <property type="match status" value="1"/>
</dbReference>
<feature type="transmembrane region" description="Helical" evidence="7">
    <location>
        <begin position="346"/>
        <end position="364"/>
    </location>
</feature>
<dbReference type="PROSITE" id="PS50850">
    <property type="entry name" value="MFS"/>
    <property type="match status" value="1"/>
</dbReference>
<dbReference type="SUPFAM" id="SSF103473">
    <property type="entry name" value="MFS general substrate transporter"/>
    <property type="match status" value="1"/>
</dbReference>
<dbReference type="Proteomes" id="UP000305067">
    <property type="component" value="Unassembled WGS sequence"/>
</dbReference>
<gene>
    <name evidence="9" type="ORF">BDV98DRAFT_594703</name>
</gene>
<comment type="subcellular location">
    <subcellularLocation>
        <location evidence="1">Membrane</location>
        <topology evidence="1">Multi-pass membrane protein</topology>
    </subcellularLocation>
</comment>
<feature type="transmembrane region" description="Helical" evidence="7">
    <location>
        <begin position="309"/>
        <end position="334"/>
    </location>
</feature>
<feature type="compositionally biased region" description="Polar residues" evidence="6">
    <location>
        <begin position="1"/>
        <end position="10"/>
    </location>
</feature>
<dbReference type="EMBL" id="ML178832">
    <property type="protein sequence ID" value="TFK99767.1"/>
    <property type="molecule type" value="Genomic_DNA"/>
</dbReference>
<evidence type="ECO:0000313" key="10">
    <source>
        <dbReference type="Proteomes" id="UP000305067"/>
    </source>
</evidence>
<feature type="domain" description="Major facilitator superfamily (MFS) profile" evidence="8">
    <location>
        <begin position="56"/>
        <end position="506"/>
    </location>
</feature>
<feature type="transmembrane region" description="Helical" evidence="7">
    <location>
        <begin position="376"/>
        <end position="397"/>
    </location>
</feature>
<feature type="transmembrane region" description="Helical" evidence="7">
    <location>
        <begin position="477"/>
        <end position="499"/>
    </location>
</feature>
<feature type="transmembrane region" description="Helical" evidence="7">
    <location>
        <begin position="231"/>
        <end position="253"/>
    </location>
</feature>
<keyword evidence="2" id="KW-0813">Transport</keyword>
<feature type="transmembrane region" description="Helical" evidence="7">
    <location>
        <begin position="96"/>
        <end position="117"/>
    </location>
</feature>
<keyword evidence="5 7" id="KW-0472">Membrane</keyword>
<reference evidence="9 10" key="1">
    <citation type="journal article" date="2019" name="Nat. Ecol. Evol.">
        <title>Megaphylogeny resolves global patterns of mushroom evolution.</title>
        <authorList>
            <person name="Varga T."/>
            <person name="Krizsan K."/>
            <person name="Foldi C."/>
            <person name="Dima B."/>
            <person name="Sanchez-Garcia M."/>
            <person name="Sanchez-Ramirez S."/>
            <person name="Szollosi G.J."/>
            <person name="Szarkandi J.G."/>
            <person name="Papp V."/>
            <person name="Albert L."/>
            <person name="Andreopoulos W."/>
            <person name="Angelini C."/>
            <person name="Antonin V."/>
            <person name="Barry K.W."/>
            <person name="Bougher N.L."/>
            <person name="Buchanan P."/>
            <person name="Buyck B."/>
            <person name="Bense V."/>
            <person name="Catcheside P."/>
            <person name="Chovatia M."/>
            <person name="Cooper J."/>
            <person name="Damon W."/>
            <person name="Desjardin D."/>
            <person name="Finy P."/>
            <person name="Geml J."/>
            <person name="Haridas S."/>
            <person name="Hughes K."/>
            <person name="Justo A."/>
            <person name="Karasinski D."/>
            <person name="Kautmanova I."/>
            <person name="Kiss B."/>
            <person name="Kocsube S."/>
            <person name="Kotiranta H."/>
            <person name="LaButti K.M."/>
            <person name="Lechner B.E."/>
            <person name="Liimatainen K."/>
            <person name="Lipzen A."/>
            <person name="Lukacs Z."/>
            <person name="Mihaltcheva S."/>
            <person name="Morgado L.N."/>
            <person name="Niskanen T."/>
            <person name="Noordeloos M.E."/>
            <person name="Ohm R.A."/>
            <person name="Ortiz-Santana B."/>
            <person name="Ovrebo C."/>
            <person name="Racz N."/>
            <person name="Riley R."/>
            <person name="Savchenko A."/>
            <person name="Shiryaev A."/>
            <person name="Soop K."/>
            <person name="Spirin V."/>
            <person name="Szebenyi C."/>
            <person name="Tomsovsky M."/>
            <person name="Tulloss R.E."/>
            <person name="Uehling J."/>
            <person name="Grigoriev I.V."/>
            <person name="Vagvolgyi C."/>
            <person name="Papp T."/>
            <person name="Martin F.M."/>
            <person name="Miettinen O."/>
            <person name="Hibbett D.S."/>
            <person name="Nagy L.G."/>
        </authorList>
    </citation>
    <scope>NUCLEOTIDE SEQUENCE [LARGE SCALE GENOMIC DNA]</scope>
    <source>
        <strain evidence="9 10">CBS 309.79</strain>
    </source>
</reference>
<accession>A0A5C3QEY2</accession>
<feature type="transmembrane region" description="Helical" evidence="7">
    <location>
        <begin position="129"/>
        <end position="147"/>
    </location>
</feature>
<protein>
    <submittedName>
        <fullName evidence="9">Major facilitator superfamily domain-containing protein</fullName>
    </submittedName>
</protein>
<proteinExistence type="predicted"/>
<evidence type="ECO:0000256" key="7">
    <source>
        <dbReference type="SAM" id="Phobius"/>
    </source>
</evidence>
<evidence type="ECO:0000313" key="9">
    <source>
        <dbReference type="EMBL" id="TFK99767.1"/>
    </source>
</evidence>
<evidence type="ECO:0000259" key="8">
    <source>
        <dbReference type="PROSITE" id="PS50850"/>
    </source>
</evidence>
<evidence type="ECO:0000256" key="2">
    <source>
        <dbReference type="ARBA" id="ARBA00022448"/>
    </source>
</evidence>
<dbReference type="InterPro" id="IPR011701">
    <property type="entry name" value="MFS"/>
</dbReference>
<feature type="transmembrane region" description="Helical" evidence="7">
    <location>
        <begin position="409"/>
        <end position="434"/>
    </location>
</feature>
<organism evidence="9 10">
    <name type="scientific">Pterulicium gracile</name>
    <dbReference type="NCBI Taxonomy" id="1884261"/>
    <lineage>
        <taxon>Eukaryota</taxon>
        <taxon>Fungi</taxon>
        <taxon>Dikarya</taxon>
        <taxon>Basidiomycota</taxon>
        <taxon>Agaricomycotina</taxon>
        <taxon>Agaricomycetes</taxon>
        <taxon>Agaricomycetidae</taxon>
        <taxon>Agaricales</taxon>
        <taxon>Pleurotineae</taxon>
        <taxon>Pterulaceae</taxon>
        <taxon>Pterulicium</taxon>
    </lineage>
</organism>
<dbReference type="AlphaFoldDB" id="A0A5C3QEY2"/>
<feature type="region of interest" description="Disordered" evidence="6">
    <location>
        <begin position="1"/>
        <end position="48"/>
    </location>
</feature>
<keyword evidence="4 7" id="KW-1133">Transmembrane helix</keyword>
<feature type="transmembrane region" description="Helical" evidence="7">
    <location>
        <begin position="446"/>
        <end position="465"/>
    </location>
</feature>
<evidence type="ECO:0000256" key="3">
    <source>
        <dbReference type="ARBA" id="ARBA00022692"/>
    </source>
</evidence>
<name>A0A5C3QEY2_9AGAR</name>
<feature type="compositionally biased region" description="Basic and acidic residues" evidence="6">
    <location>
        <begin position="11"/>
        <end position="21"/>
    </location>
</feature>
<dbReference type="Gene3D" id="1.20.1250.20">
    <property type="entry name" value="MFS general substrate transporter like domains"/>
    <property type="match status" value="1"/>
</dbReference>
<keyword evidence="3 7" id="KW-0812">Transmembrane</keyword>
<dbReference type="GO" id="GO:0022857">
    <property type="term" value="F:transmembrane transporter activity"/>
    <property type="evidence" value="ECO:0007669"/>
    <property type="project" value="InterPro"/>
</dbReference>
<evidence type="ECO:0000256" key="1">
    <source>
        <dbReference type="ARBA" id="ARBA00004141"/>
    </source>
</evidence>
<dbReference type="OrthoDB" id="419616at2759"/>
<keyword evidence="10" id="KW-1185">Reference proteome</keyword>
<dbReference type="InterPro" id="IPR020846">
    <property type="entry name" value="MFS_dom"/>
</dbReference>
<evidence type="ECO:0000256" key="5">
    <source>
        <dbReference type="ARBA" id="ARBA00023136"/>
    </source>
</evidence>
<dbReference type="PANTHER" id="PTHR23504">
    <property type="entry name" value="MAJOR FACILITATOR SUPERFAMILY DOMAIN-CONTAINING PROTEIN 10"/>
    <property type="match status" value="1"/>
</dbReference>
<evidence type="ECO:0000256" key="4">
    <source>
        <dbReference type="ARBA" id="ARBA00022989"/>
    </source>
</evidence>
<sequence>MAGRPTSQEPHASHESNRTLTEENTAADPAQEPLLGRRPNAHTDKTHHKPNIGRFQLLLVLLIQIAEPITAKVIFPFVNQFVRETGITGGDERKTGYYAGMIESLFFVTESATVYHWGSASDVYGRKPILLVGLMLLGPATLGFGMSRTFGMMLLFRAFQGVCNGNIGVTKSVLVESAGTSDSSAIAYLFSLMSITWATGSTLGPIIGGILARPSERWPVFDTKLWRSYPYLLPCGTAALLVLITLLIASVSLKETNPAILKKGTQLRPVDPELEPEGYGALDSAPPPPPPQAPIPTERLLTKRTVIPLINIAYLAFVQQSVAVLTPLVLSTSIEHGGLGMDPYEIGIVLGIWGLANGIIQLLVSHRCIKRIGARTAYMITFANQIGILLCFAGIAVRVRTVGRVDGVVWSLLVGYLALKTLTGIAYASIYVFVVDSATESTLGSINGLAQMVSSILRALAPAVSSSLYSVSLEKRYLGGTMVYWVLIAITISGIWASAKLPKKMYRS</sequence>
<dbReference type="GO" id="GO:0016020">
    <property type="term" value="C:membrane"/>
    <property type="evidence" value="ECO:0007669"/>
    <property type="project" value="UniProtKB-SubCell"/>
</dbReference>
<evidence type="ECO:0000256" key="6">
    <source>
        <dbReference type="SAM" id="MobiDB-lite"/>
    </source>
</evidence>
<dbReference type="InterPro" id="IPR036259">
    <property type="entry name" value="MFS_trans_sf"/>
</dbReference>
<dbReference type="Pfam" id="PF07690">
    <property type="entry name" value="MFS_1"/>
    <property type="match status" value="1"/>
</dbReference>